<gene>
    <name evidence="4" type="ORF">AYJ70_09015</name>
</gene>
<dbReference type="SUPFAM" id="SSF53041">
    <property type="entry name" value="Resolvase-like"/>
    <property type="match status" value="1"/>
</dbReference>
<dbReference type="Proteomes" id="UP000077242">
    <property type="component" value="Unassembled WGS sequence"/>
</dbReference>
<dbReference type="InterPro" id="IPR050639">
    <property type="entry name" value="SSR_resolvase"/>
</dbReference>
<dbReference type="InterPro" id="IPR036162">
    <property type="entry name" value="Resolvase-like_N_sf"/>
</dbReference>
<dbReference type="GO" id="GO:0000150">
    <property type="term" value="F:DNA strand exchange activity"/>
    <property type="evidence" value="ECO:0007669"/>
    <property type="project" value="InterPro"/>
</dbReference>
<reference evidence="5" key="1">
    <citation type="submission" date="2016-02" db="EMBL/GenBank/DDBJ databases">
        <title>Dietzia cinnamea strain CD11_5 genome sequencing and assembly.</title>
        <authorList>
            <person name="Kaur G."/>
            <person name="Nair G.R."/>
            <person name="Mayilraj S."/>
        </authorList>
    </citation>
    <scope>NUCLEOTIDE SEQUENCE [LARGE SCALE GENOMIC DNA]</scope>
    <source>
        <strain evidence="5">CD10_2</strain>
    </source>
</reference>
<evidence type="ECO:0000256" key="1">
    <source>
        <dbReference type="ARBA" id="ARBA00023125"/>
    </source>
</evidence>
<proteinExistence type="predicted"/>
<accession>A0AAP7KHX7</accession>
<dbReference type="Pfam" id="PF07508">
    <property type="entry name" value="Recombinase"/>
    <property type="match status" value="1"/>
</dbReference>
<comment type="caution">
    <text evidence="4">The sequence shown here is derived from an EMBL/GenBank/DDBJ whole genome shotgun (WGS) entry which is preliminary data.</text>
</comment>
<dbReference type="InterPro" id="IPR011109">
    <property type="entry name" value="DNA_bind_recombinase_dom"/>
</dbReference>
<keyword evidence="1" id="KW-0238">DNA-binding</keyword>
<feature type="domain" description="Resolvase/invertase-type recombinase catalytic" evidence="3">
    <location>
        <begin position="10"/>
        <end position="171"/>
    </location>
</feature>
<organism evidence="4 5">
    <name type="scientific">Pseudomonas monteilii</name>
    <dbReference type="NCBI Taxonomy" id="76759"/>
    <lineage>
        <taxon>Bacteria</taxon>
        <taxon>Pseudomonadati</taxon>
        <taxon>Pseudomonadota</taxon>
        <taxon>Gammaproteobacteria</taxon>
        <taxon>Pseudomonadales</taxon>
        <taxon>Pseudomonadaceae</taxon>
        <taxon>Pseudomonas</taxon>
    </lineage>
</organism>
<evidence type="ECO:0000313" key="4">
    <source>
        <dbReference type="EMBL" id="OAH56480.1"/>
    </source>
</evidence>
<dbReference type="CDD" id="cd00338">
    <property type="entry name" value="Ser_Recombinase"/>
    <property type="match status" value="1"/>
</dbReference>
<keyword evidence="2" id="KW-0233">DNA recombination</keyword>
<evidence type="ECO:0000313" key="5">
    <source>
        <dbReference type="Proteomes" id="UP000077242"/>
    </source>
</evidence>
<dbReference type="SMART" id="SM00857">
    <property type="entry name" value="Resolvase"/>
    <property type="match status" value="1"/>
</dbReference>
<dbReference type="GO" id="GO:0003677">
    <property type="term" value="F:DNA binding"/>
    <property type="evidence" value="ECO:0007669"/>
    <property type="project" value="UniProtKB-KW"/>
</dbReference>
<dbReference type="EMBL" id="LSTU01000010">
    <property type="protein sequence ID" value="OAH56480.1"/>
    <property type="molecule type" value="Genomic_DNA"/>
</dbReference>
<dbReference type="PROSITE" id="PS51736">
    <property type="entry name" value="RECOMBINASES_3"/>
    <property type="match status" value="1"/>
</dbReference>
<dbReference type="InterPro" id="IPR038109">
    <property type="entry name" value="DNA_bind_recomb_sf"/>
</dbReference>
<evidence type="ECO:0000256" key="2">
    <source>
        <dbReference type="ARBA" id="ARBA00023172"/>
    </source>
</evidence>
<protein>
    <recommendedName>
        <fullName evidence="3">Resolvase/invertase-type recombinase catalytic domain-containing protein</fullName>
    </recommendedName>
</protein>
<dbReference type="PANTHER" id="PTHR30461:SF2">
    <property type="entry name" value="SERINE RECOMBINASE PINE-RELATED"/>
    <property type="match status" value="1"/>
</dbReference>
<dbReference type="Gene3D" id="3.40.50.1390">
    <property type="entry name" value="Resolvase, N-terminal catalytic domain"/>
    <property type="match status" value="1"/>
</dbReference>
<dbReference type="Pfam" id="PF00239">
    <property type="entry name" value="Resolvase"/>
    <property type="match status" value="1"/>
</dbReference>
<dbReference type="Gene3D" id="3.90.1750.20">
    <property type="entry name" value="Putative Large Serine Recombinase, Chain B, Domain 2"/>
    <property type="match status" value="1"/>
</dbReference>
<name>A0AAP7KHX7_9PSED</name>
<dbReference type="PANTHER" id="PTHR30461">
    <property type="entry name" value="DNA-INVERTASE FROM LAMBDOID PROPHAGE"/>
    <property type="match status" value="1"/>
</dbReference>
<evidence type="ECO:0000259" key="3">
    <source>
        <dbReference type="PROSITE" id="PS51736"/>
    </source>
</evidence>
<dbReference type="InterPro" id="IPR006119">
    <property type="entry name" value="Resolv_N"/>
</dbReference>
<dbReference type="AlphaFoldDB" id="A0AAP7KHX7"/>
<sequence length="521" mass="58173">MNTGFPVKKQVISYIRFSTGKQSKGSSEWRQDEKVKAWLDSHPEYEPSDLSFEDLGKSGWKGAHIEGGGGMGELLAAIEAGYIRSGDVVLIEALDRAGRLPLRQMLERVINPILDAGVSLVTVDDGVTYTGESSDDVHSHLLVAKIQAANQFSKRLSGRVSESYKKRREEAAEGKVPKRRTPLWLDGDGKLIGHLEPHIKAAFELYADGFGERRILRRLQETGIPEFQGLYGSTLKRWLQNKIAIGNWGEIVNVYPRVVEPELFYRVQERIAGNKKTRPSSPSRHELTGIVKCAHCGRNYNYHIFKEQPTVLQCSNRFMSTVEKCENSKSVPLGVIQYILFRTSKQARIEAIQKKKLTVNQKRIIVLEGEIANLSQRLQHVAKAIAAVGDDEPELVEQMKLLSVQRKEMRAELASIFATGDLASVMDQAAHTLVTNADPMQLGADLQTVGYTITCDKSGSITTSHGDCKRWEYVGYERKRDAYIVKGGEVTEAVPVAPFRETTGSVDIMVVMGWKLDLTKE</sequence>